<dbReference type="Proteomes" id="UP000000539">
    <property type="component" value="Chromosome 20"/>
</dbReference>
<sequence length="513" mass="54370">MVSFEHGVTAVGTFLRQRGKKQCPAAWQLGVAGGDAGGAHCWDATAARKRTMKPLKLFGMVVFCGLLSPTQGVLSGLSCAISPRAMQQVLSDAIIQTGLLEKHLQGMALPNIMSDRGLLSSPTIITGLHLERSWLPTLSIALLPGIGMQLVVTVHLDLSGNCLMGILSEVIAISLDVTITSNIKSTSFELGTVHVTVDDCFCILGAVKIKLISGLLSLSVHDMVFSHLTATLPGLLCPVMDAVSEIVNVQLLSTLNVVMPVGLKGMVHYHLVGPPFTSGSSLMMDLDGTVQQMGGSIIPHDSYASTLPPLLDGLLIIILRQSFLSSLLALLLHIQPYTFPCSSEAFSGANQLRDSITDLYPTGCTSCPAASPLSIRVECVGNPILLLEPNKATVELSVLLQVFVKRPDGSVIILLLLKADLSLNVRLSISRGSLMLAFSLSRVSLFLESSDIGISEISNLKPHLTKLLVEIYLPRLNAVAGDGIPLPDVFGITLMGAELQILLVSAGHGSALL</sequence>
<dbReference type="GO" id="GO:0008289">
    <property type="term" value="F:lipid binding"/>
    <property type="evidence" value="ECO:0007669"/>
    <property type="project" value="InterPro"/>
</dbReference>
<feature type="domain" description="Lipid-binding serum glycoprotein N-terminal" evidence="1">
    <location>
        <begin position="84"/>
        <end position="295"/>
    </location>
</feature>
<protein>
    <submittedName>
        <fullName evidence="3">BPI fold containing family B member 3</fullName>
    </submittedName>
</protein>
<dbReference type="Pfam" id="PF01273">
    <property type="entry name" value="LBP_BPI_CETP"/>
    <property type="match status" value="1"/>
</dbReference>
<reference evidence="3" key="2">
    <citation type="submission" date="2025-08" db="UniProtKB">
        <authorList>
            <consortium name="Ensembl"/>
        </authorList>
    </citation>
    <scope>IDENTIFICATION</scope>
    <source>
        <strain evidence="3">broiler</strain>
    </source>
</reference>
<keyword evidence="5" id="KW-1267">Proteomics identification</keyword>
<reference evidence="3" key="3">
    <citation type="submission" date="2025-09" db="UniProtKB">
        <authorList>
            <consortium name="Ensembl"/>
        </authorList>
    </citation>
    <scope>IDENTIFICATION</scope>
    <source>
        <strain evidence="3">broiler</strain>
    </source>
</reference>
<keyword evidence="4" id="KW-1185">Reference proteome</keyword>
<dbReference type="Gene3D" id="3.15.10.10">
    <property type="entry name" value="Bactericidal permeability-increasing protein, domain 1"/>
    <property type="match status" value="1"/>
</dbReference>
<feature type="domain" description="Lipid-binding serum glycoprotein C-terminal" evidence="2">
    <location>
        <begin position="324"/>
        <end position="506"/>
    </location>
</feature>
<dbReference type="PANTHER" id="PTHR46019">
    <property type="entry name" value="BPI FOLD-CONTAINING FAMILY B MEMBER 4-RELATED"/>
    <property type="match status" value="1"/>
</dbReference>
<dbReference type="SUPFAM" id="SSF55394">
    <property type="entry name" value="Bactericidal permeability-increasing protein, BPI"/>
    <property type="match status" value="2"/>
</dbReference>
<dbReference type="InterPro" id="IPR017943">
    <property type="entry name" value="Bactericidal_perm-incr_a/b_dom"/>
</dbReference>
<accession>A0A8V0YYG9</accession>
<dbReference type="OrthoDB" id="9831346at2759"/>
<dbReference type="InterPro" id="IPR051660">
    <property type="entry name" value="BPI_fold-BPI/LBP"/>
</dbReference>
<dbReference type="GeneTree" id="ENSGT01100000263546"/>
<dbReference type="InterPro" id="IPR017942">
    <property type="entry name" value="Lipid-bd_serum_glycop_N"/>
</dbReference>
<gene>
    <name evidence="3" type="primary">BPIFB3</name>
</gene>
<proteinExistence type="evidence at protein level"/>
<evidence type="ECO:0000313" key="4">
    <source>
        <dbReference type="Proteomes" id="UP000000539"/>
    </source>
</evidence>
<reference evidence="3" key="1">
    <citation type="submission" date="2020-11" db="EMBL/GenBank/DDBJ databases">
        <title>Gallus gallus (Chicken) genome, bGalGal1, GRCg7b, maternal haplotype autosomes + Z &amp; W.</title>
        <authorList>
            <person name="Warren W."/>
            <person name="Formenti G."/>
            <person name="Fedrigo O."/>
            <person name="Haase B."/>
            <person name="Mountcastle J."/>
            <person name="Balacco J."/>
            <person name="Tracey A."/>
            <person name="Schneider V."/>
            <person name="Okimoto R."/>
            <person name="Cheng H."/>
            <person name="Hawken R."/>
            <person name="Howe K."/>
            <person name="Jarvis E.D."/>
        </authorList>
    </citation>
    <scope>NUCLEOTIDE SEQUENCE [LARGE SCALE GENOMIC DNA]</scope>
    <source>
        <strain evidence="3">Broiler</strain>
    </source>
</reference>
<dbReference type="AlphaFoldDB" id="A0A8V0YYG9"/>
<dbReference type="Ensembl" id="ENSGALT00010036649.1">
    <property type="protein sequence ID" value="ENSGALP00010021378.1"/>
    <property type="gene ID" value="ENSGALG00010015205.1"/>
</dbReference>
<dbReference type="SMART" id="SM00328">
    <property type="entry name" value="BPI1"/>
    <property type="match status" value="1"/>
</dbReference>
<organism evidence="3 4">
    <name type="scientific">Gallus gallus</name>
    <name type="common">Chicken</name>
    <dbReference type="NCBI Taxonomy" id="9031"/>
    <lineage>
        <taxon>Eukaryota</taxon>
        <taxon>Metazoa</taxon>
        <taxon>Chordata</taxon>
        <taxon>Craniata</taxon>
        <taxon>Vertebrata</taxon>
        <taxon>Euteleostomi</taxon>
        <taxon>Archelosauria</taxon>
        <taxon>Archosauria</taxon>
        <taxon>Dinosauria</taxon>
        <taxon>Saurischia</taxon>
        <taxon>Theropoda</taxon>
        <taxon>Coelurosauria</taxon>
        <taxon>Aves</taxon>
        <taxon>Neognathae</taxon>
        <taxon>Galloanserae</taxon>
        <taxon>Galliformes</taxon>
        <taxon>Phasianidae</taxon>
        <taxon>Phasianinae</taxon>
        <taxon>Gallus</taxon>
    </lineage>
</organism>
<evidence type="ECO:0000259" key="2">
    <source>
        <dbReference type="SMART" id="SM00329"/>
    </source>
</evidence>
<name>A0A8V0YYG9_CHICK</name>
<dbReference type="Pfam" id="PF02886">
    <property type="entry name" value="LBP_BPI_CETP_C"/>
    <property type="match status" value="1"/>
</dbReference>
<dbReference type="Gene3D" id="3.15.20.10">
    <property type="entry name" value="Bactericidal permeability-increasing protein, domain 2"/>
    <property type="match status" value="1"/>
</dbReference>
<dbReference type="SMART" id="SM00329">
    <property type="entry name" value="BPI2"/>
    <property type="match status" value="1"/>
</dbReference>
<dbReference type="InterPro" id="IPR001124">
    <property type="entry name" value="Lipid-bd_serum_glycop_C"/>
</dbReference>
<evidence type="ECO:0007829" key="5">
    <source>
        <dbReference type="PeptideAtlas" id="A0A8V0YYG9"/>
    </source>
</evidence>
<evidence type="ECO:0000313" key="3">
    <source>
        <dbReference type="Ensembl" id="ENSGALP00010021378.1"/>
    </source>
</evidence>
<evidence type="ECO:0000259" key="1">
    <source>
        <dbReference type="SMART" id="SM00328"/>
    </source>
</evidence>
<dbReference type="PANTHER" id="PTHR46019:SF4">
    <property type="entry name" value="BPI FOLD-CONTAINING FAMILY B MEMBER 4"/>
    <property type="match status" value="1"/>
</dbReference>